<evidence type="ECO:0000313" key="3">
    <source>
        <dbReference type="EMBL" id="KAG2891432.1"/>
    </source>
</evidence>
<reference evidence="3" key="2">
    <citation type="submission" date="2018-10" db="EMBL/GenBank/DDBJ databases">
        <title>Effector identification in a new, highly contiguous assembly of the strawberry crown rot pathogen Phytophthora cactorum.</title>
        <authorList>
            <person name="Armitage A.D."/>
            <person name="Nellist C.F."/>
            <person name="Bates H."/>
            <person name="Vickerstaff R.J."/>
            <person name="Harrison R.J."/>
        </authorList>
    </citation>
    <scope>NUCLEOTIDE SEQUENCE</scope>
    <source>
        <strain evidence="3">4032</strain>
    </source>
</reference>
<feature type="transmembrane region" description="Helical" evidence="2">
    <location>
        <begin position="28"/>
        <end position="51"/>
    </location>
</feature>
<dbReference type="VEuPathDB" id="FungiDB:PC110_g19635"/>
<feature type="region of interest" description="Disordered" evidence="1">
    <location>
        <begin position="1"/>
        <end position="22"/>
    </location>
</feature>
<keyword evidence="2" id="KW-0472">Membrane</keyword>
<evidence type="ECO:0000256" key="1">
    <source>
        <dbReference type="SAM" id="MobiDB-lite"/>
    </source>
</evidence>
<dbReference type="AlphaFoldDB" id="A0A329RGV1"/>
<comment type="caution">
    <text evidence="4">The sequence shown here is derived from an EMBL/GenBank/DDBJ whole genome shotgun (WGS) entry which is preliminary data.</text>
</comment>
<keyword evidence="2" id="KW-0812">Transmembrane</keyword>
<gene>
    <name evidence="4" type="ORF">PC110_g19635</name>
    <name evidence="3" type="ORF">PC115_g19207</name>
</gene>
<dbReference type="Proteomes" id="UP000774804">
    <property type="component" value="Unassembled WGS sequence"/>
</dbReference>
<dbReference type="EMBL" id="MJFZ01000964">
    <property type="protein sequence ID" value="RAW23935.1"/>
    <property type="molecule type" value="Genomic_DNA"/>
</dbReference>
<reference evidence="4 5" key="1">
    <citation type="submission" date="2018-01" db="EMBL/GenBank/DDBJ databases">
        <title>Draft genome of the strawberry crown rot pathogen Phytophthora cactorum.</title>
        <authorList>
            <person name="Armitage A.D."/>
            <person name="Lysoe E."/>
            <person name="Nellist C.F."/>
            <person name="Harrison R.J."/>
            <person name="Brurberg M.B."/>
        </authorList>
    </citation>
    <scope>NUCLEOTIDE SEQUENCE [LARGE SCALE GENOMIC DNA]</scope>
    <source>
        <strain evidence="4 5">10300</strain>
    </source>
</reference>
<keyword evidence="5" id="KW-1185">Reference proteome</keyword>
<name>A0A329RGV1_9STRA</name>
<feature type="compositionally biased region" description="Polar residues" evidence="1">
    <location>
        <begin position="1"/>
        <end position="17"/>
    </location>
</feature>
<dbReference type="EMBL" id="RCMI01001067">
    <property type="protein sequence ID" value="KAG2891432.1"/>
    <property type="molecule type" value="Genomic_DNA"/>
</dbReference>
<sequence length="124" mass="12354">MQNALDSNHVTSGTTLGEDTESASDTSAAATVFADIAVLVAAVLVAAVLAAGTRPVAAWEQVVGEAPKVDTTPVEHTAHAVQPATALGIVPAARWANAERTELAADLALAAEQALMVQAATAAG</sequence>
<proteinExistence type="predicted"/>
<evidence type="ECO:0000313" key="4">
    <source>
        <dbReference type="EMBL" id="RAW23935.1"/>
    </source>
</evidence>
<dbReference type="Proteomes" id="UP000251314">
    <property type="component" value="Unassembled WGS sequence"/>
</dbReference>
<accession>A0A329RGV1</accession>
<organism evidence="4 5">
    <name type="scientific">Phytophthora cactorum</name>
    <dbReference type="NCBI Taxonomy" id="29920"/>
    <lineage>
        <taxon>Eukaryota</taxon>
        <taxon>Sar</taxon>
        <taxon>Stramenopiles</taxon>
        <taxon>Oomycota</taxon>
        <taxon>Peronosporomycetes</taxon>
        <taxon>Peronosporales</taxon>
        <taxon>Peronosporaceae</taxon>
        <taxon>Phytophthora</taxon>
    </lineage>
</organism>
<keyword evidence="2" id="KW-1133">Transmembrane helix</keyword>
<evidence type="ECO:0000256" key="2">
    <source>
        <dbReference type="SAM" id="Phobius"/>
    </source>
</evidence>
<protein>
    <submittedName>
        <fullName evidence="4">Uncharacterized protein</fullName>
    </submittedName>
</protein>
<evidence type="ECO:0000313" key="5">
    <source>
        <dbReference type="Proteomes" id="UP000251314"/>
    </source>
</evidence>